<proteinExistence type="predicted"/>
<keyword evidence="2" id="KW-1185">Reference proteome</keyword>
<accession>A0A385PZG5</accession>
<dbReference type="RefSeq" id="WP_111525521.1">
    <property type="nucleotide sequence ID" value="NZ_CP032364.1"/>
</dbReference>
<evidence type="ECO:0000313" key="1">
    <source>
        <dbReference type="EMBL" id="AYA99335.1"/>
    </source>
</evidence>
<dbReference type="AlphaFoldDB" id="A0A385PZG5"/>
<gene>
    <name evidence="1" type="ORF">D4A81_04940</name>
</gene>
<organism evidence="1 2">
    <name type="scientific">Lachnoanaerobaculum umeaense</name>
    <dbReference type="NCBI Taxonomy" id="617123"/>
    <lineage>
        <taxon>Bacteria</taxon>
        <taxon>Bacillati</taxon>
        <taxon>Bacillota</taxon>
        <taxon>Clostridia</taxon>
        <taxon>Lachnospirales</taxon>
        <taxon>Lachnospiraceae</taxon>
        <taxon>Lachnoanaerobaculum</taxon>
    </lineage>
</organism>
<protein>
    <submittedName>
        <fullName evidence="1">Uncharacterized protein</fullName>
    </submittedName>
</protein>
<sequence>MNTYSVFNDSKMYRSDIDEQQEVSIPSYPIFALKKNEEIHRTLVIYKRESIEQIQEKIDSTDRAIIEEIARSKYLTTNHIYKFVSLRGVNLSRRNLHKRMLKLMKYRLVKESEILLPGVVNGIKYYEVDINGYRIALSRGVIFNYGNRYLSFNKKMEMGIVDTPQDVKRILVGNQIIIGLLQSKAKMERFGVMETFRYDGINLDNCIIRTAANVKIDNTSVLAYEVVRDCSEAYQKLAEKVQRYYKILQSKKYLESNYHGDLTFPQLIICGESLEHNRKIVEYLKSQNLWNSEDVILFTEDLLNIKDTLQSIYEITGEEGIRWYRLPESKAG</sequence>
<reference evidence="1 2" key="1">
    <citation type="submission" date="2018-09" db="EMBL/GenBank/DDBJ databases">
        <title>Genome sequencing of Lachnoanaerobaculum umeaense DSM 23576.</title>
        <authorList>
            <person name="Kook J.-K."/>
            <person name="Park S.-N."/>
            <person name="Lim Y.K."/>
        </authorList>
    </citation>
    <scope>NUCLEOTIDE SEQUENCE [LARGE SCALE GENOMIC DNA]</scope>
    <source>
        <strain evidence="2">DSM 23576 \ CCUG 58757</strain>
    </source>
</reference>
<dbReference type="Proteomes" id="UP000265562">
    <property type="component" value="Chromosome"/>
</dbReference>
<evidence type="ECO:0000313" key="2">
    <source>
        <dbReference type="Proteomes" id="UP000265562"/>
    </source>
</evidence>
<dbReference type="EMBL" id="CP032364">
    <property type="protein sequence ID" value="AYA99335.1"/>
    <property type="molecule type" value="Genomic_DNA"/>
</dbReference>
<name>A0A385PZG5_9FIRM</name>
<dbReference type="OrthoDB" id="2026008at2"/>
<dbReference type="KEGG" id="lua:D4A81_04940"/>